<evidence type="ECO:0000313" key="1">
    <source>
        <dbReference type="EMBL" id="MCH6168623.1"/>
    </source>
</evidence>
<organism evidence="1 2">
    <name type="scientific">Pseudonocardia alaniniphila</name>
    <dbReference type="NCBI Taxonomy" id="75291"/>
    <lineage>
        <taxon>Bacteria</taxon>
        <taxon>Bacillati</taxon>
        <taxon>Actinomycetota</taxon>
        <taxon>Actinomycetes</taxon>
        <taxon>Pseudonocardiales</taxon>
        <taxon>Pseudonocardiaceae</taxon>
        <taxon>Pseudonocardia</taxon>
    </lineage>
</organism>
<protein>
    <recommendedName>
        <fullName evidence="3">Pyridoxamine 5'-phosphate oxidase</fullName>
    </recommendedName>
</protein>
<evidence type="ECO:0008006" key="3">
    <source>
        <dbReference type="Google" id="ProtNLM"/>
    </source>
</evidence>
<dbReference type="SUPFAM" id="SSF50475">
    <property type="entry name" value="FMN-binding split barrel"/>
    <property type="match status" value="1"/>
</dbReference>
<reference evidence="1 2" key="1">
    <citation type="submission" date="2022-03" db="EMBL/GenBank/DDBJ databases">
        <title>Pseudonocardia alaer sp. nov., a novel actinomycete isolated from reed forest soil.</title>
        <authorList>
            <person name="Wang L."/>
        </authorList>
    </citation>
    <scope>NUCLEOTIDE SEQUENCE [LARGE SCALE GENOMIC DNA]</scope>
    <source>
        <strain evidence="1 2">Y-16303</strain>
    </source>
</reference>
<gene>
    <name evidence="1" type="ORF">MMF94_23270</name>
</gene>
<dbReference type="InterPro" id="IPR012349">
    <property type="entry name" value="Split_barrel_FMN-bd"/>
</dbReference>
<proteinExistence type="predicted"/>
<comment type="caution">
    <text evidence="1">The sequence shown here is derived from an EMBL/GenBank/DDBJ whole genome shotgun (WGS) entry which is preliminary data.</text>
</comment>
<sequence>MSTLLDRKVPPALRAVLDQDDNEGFTMALLTVTEEAFPHQALISIGEIVVLDEEHVRLATWPSSTTTRHMARTGRCALTAVVDGVSYTVLLALASHGELALPGAPLTVVDGRVVEASADTAPYAVLESGIRFRLTDPASVFDRWVTTRRLLRELGPSVWSTRTTGDQAPP</sequence>
<name>A0ABS9TJN7_9PSEU</name>
<accession>A0ABS9TJN7</accession>
<dbReference type="Proteomes" id="UP001299970">
    <property type="component" value="Unassembled WGS sequence"/>
</dbReference>
<evidence type="ECO:0000313" key="2">
    <source>
        <dbReference type="Proteomes" id="UP001299970"/>
    </source>
</evidence>
<dbReference type="RefSeq" id="WP_241039266.1">
    <property type="nucleotide sequence ID" value="NZ_BAAAJF010000022.1"/>
</dbReference>
<keyword evidence="2" id="KW-1185">Reference proteome</keyword>
<dbReference type="EMBL" id="JAKXMK010000020">
    <property type="protein sequence ID" value="MCH6168623.1"/>
    <property type="molecule type" value="Genomic_DNA"/>
</dbReference>
<dbReference type="Gene3D" id="2.30.110.10">
    <property type="entry name" value="Electron Transport, Fmn-binding Protein, Chain A"/>
    <property type="match status" value="1"/>
</dbReference>